<comment type="catalytic activity">
    <reaction evidence="1 6">
        <text>a beta-lactam + H2O = a substituted beta-amino acid</text>
        <dbReference type="Rhea" id="RHEA:20401"/>
        <dbReference type="ChEBI" id="CHEBI:15377"/>
        <dbReference type="ChEBI" id="CHEBI:35627"/>
        <dbReference type="ChEBI" id="CHEBI:140347"/>
        <dbReference type="EC" id="3.5.2.6"/>
    </reaction>
</comment>
<evidence type="ECO:0000313" key="9">
    <source>
        <dbReference type="EMBL" id="MBB4003669.1"/>
    </source>
</evidence>
<protein>
    <recommendedName>
        <fullName evidence="3 6">Beta-lactamase</fullName>
        <ecNumber evidence="3 6">3.5.2.6</ecNumber>
    </recommendedName>
</protein>
<dbReference type="PANTHER" id="PTHR46825">
    <property type="entry name" value="D-ALANYL-D-ALANINE-CARBOXYPEPTIDASE/ENDOPEPTIDASE AMPH"/>
    <property type="match status" value="1"/>
</dbReference>
<comment type="caution">
    <text evidence="9">The sequence shown here is derived from an EMBL/GenBank/DDBJ whole genome shotgun (WGS) entry which is preliminary data.</text>
</comment>
<gene>
    <name evidence="9" type="ORF">GGR03_002750</name>
</gene>
<dbReference type="InterPro" id="IPR001466">
    <property type="entry name" value="Beta-lactam-related"/>
</dbReference>
<comment type="similarity">
    <text evidence="2 6">Belongs to the class-C beta-lactamase family.</text>
</comment>
<dbReference type="InterPro" id="IPR012338">
    <property type="entry name" value="Beta-lactam/transpept-like"/>
</dbReference>
<sequence>MRRAIQRRMACAVLATLMGTPAMADEAMRATVDAVVEPLMAEHGVPGLSVAVLHDGERHVFHYGVASRETGVTVGDETLFEIGSLSKPFTGTLLARLEAEGAVDLSSEAQNMLPALAESPIGGASLLELLTYAAGGLPLQFPDGVNETNFAEFYRDFEPIDEIGVSRLYSNPSIGLAGHLAAAGAGDSFSSLMADRIFEPLGLTDTFLAVPEDRLDDYAQGYTRDNSAVRVNPGLFDEEAYGIKTTASDFLRFVEASIDPVGLDADLQAGLSKARTGVYRVDAMHQGLGWELYGAPARLDDLLQGADTAFVLEPNRVERPASSVTGDAVGTVSKTGSTGGFGAYALFQPELGTVIVLLANRFWPNPARIEAAHAILAAIDPDFVMQQ</sequence>
<dbReference type="Proteomes" id="UP000588647">
    <property type="component" value="Unassembled WGS sequence"/>
</dbReference>
<keyword evidence="4 6" id="KW-0378">Hydrolase</keyword>
<accession>A0A7W6HEE6</accession>
<evidence type="ECO:0000256" key="2">
    <source>
        <dbReference type="ARBA" id="ARBA00007840"/>
    </source>
</evidence>
<keyword evidence="7" id="KW-0732">Signal</keyword>
<dbReference type="EC" id="3.5.2.6" evidence="3 6"/>
<feature type="domain" description="Beta-lactamase-related" evidence="8">
    <location>
        <begin position="32"/>
        <end position="378"/>
    </location>
</feature>
<dbReference type="EMBL" id="JACIEM010000003">
    <property type="protein sequence ID" value="MBB4003669.1"/>
    <property type="molecule type" value="Genomic_DNA"/>
</dbReference>
<keyword evidence="5 6" id="KW-0046">Antibiotic resistance</keyword>
<evidence type="ECO:0000256" key="3">
    <source>
        <dbReference type="ARBA" id="ARBA00012865"/>
    </source>
</evidence>
<dbReference type="PROSITE" id="PS00336">
    <property type="entry name" value="BETA_LACTAMASE_C"/>
    <property type="match status" value="1"/>
</dbReference>
<dbReference type="SUPFAM" id="SSF56601">
    <property type="entry name" value="beta-lactamase/transpeptidase-like"/>
    <property type="match status" value="1"/>
</dbReference>
<dbReference type="GO" id="GO:0008800">
    <property type="term" value="F:beta-lactamase activity"/>
    <property type="evidence" value="ECO:0007669"/>
    <property type="project" value="UniProtKB-UniRule"/>
</dbReference>
<evidence type="ECO:0000256" key="6">
    <source>
        <dbReference type="RuleBase" id="RU361140"/>
    </source>
</evidence>
<dbReference type="Pfam" id="PF00144">
    <property type="entry name" value="Beta-lactamase"/>
    <property type="match status" value="1"/>
</dbReference>
<dbReference type="InterPro" id="IPR001586">
    <property type="entry name" value="Beta-lactam_class-C_AS"/>
</dbReference>
<evidence type="ECO:0000256" key="1">
    <source>
        <dbReference type="ARBA" id="ARBA00001526"/>
    </source>
</evidence>
<proteinExistence type="inferred from homology"/>
<keyword evidence="10" id="KW-1185">Reference proteome</keyword>
<evidence type="ECO:0000313" key="10">
    <source>
        <dbReference type="Proteomes" id="UP000588647"/>
    </source>
</evidence>
<dbReference type="InterPro" id="IPR050491">
    <property type="entry name" value="AmpC-like"/>
</dbReference>
<organism evidence="9 10">
    <name type="scientific">Aurantimonas endophytica</name>
    <dbReference type="NCBI Taxonomy" id="1522175"/>
    <lineage>
        <taxon>Bacteria</taxon>
        <taxon>Pseudomonadati</taxon>
        <taxon>Pseudomonadota</taxon>
        <taxon>Alphaproteobacteria</taxon>
        <taxon>Hyphomicrobiales</taxon>
        <taxon>Aurantimonadaceae</taxon>
        <taxon>Aurantimonas</taxon>
    </lineage>
</organism>
<dbReference type="Gene3D" id="3.40.710.10">
    <property type="entry name" value="DD-peptidase/beta-lactamase superfamily"/>
    <property type="match status" value="1"/>
</dbReference>
<evidence type="ECO:0000256" key="4">
    <source>
        <dbReference type="ARBA" id="ARBA00022801"/>
    </source>
</evidence>
<dbReference type="PANTHER" id="PTHR46825:SF8">
    <property type="entry name" value="BETA-LACTAMASE-RELATED"/>
    <property type="match status" value="1"/>
</dbReference>
<dbReference type="GO" id="GO:0017001">
    <property type="term" value="P:antibiotic catabolic process"/>
    <property type="evidence" value="ECO:0007669"/>
    <property type="project" value="InterPro"/>
</dbReference>
<evidence type="ECO:0000256" key="5">
    <source>
        <dbReference type="ARBA" id="ARBA00023251"/>
    </source>
</evidence>
<evidence type="ECO:0000256" key="7">
    <source>
        <dbReference type="SAM" id="SignalP"/>
    </source>
</evidence>
<dbReference type="GO" id="GO:0030288">
    <property type="term" value="C:outer membrane-bounded periplasmic space"/>
    <property type="evidence" value="ECO:0007669"/>
    <property type="project" value="InterPro"/>
</dbReference>
<reference evidence="9 10" key="1">
    <citation type="submission" date="2020-08" db="EMBL/GenBank/DDBJ databases">
        <title>Genomic Encyclopedia of Type Strains, Phase IV (KMG-IV): sequencing the most valuable type-strain genomes for metagenomic binning, comparative biology and taxonomic classification.</title>
        <authorList>
            <person name="Goeker M."/>
        </authorList>
    </citation>
    <scope>NUCLEOTIDE SEQUENCE [LARGE SCALE GENOMIC DNA]</scope>
    <source>
        <strain evidence="9 10">DSM 103570</strain>
    </source>
</reference>
<name>A0A7W6HEE6_9HYPH</name>
<feature type="chain" id="PRO_5031575180" description="Beta-lactamase" evidence="7">
    <location>
        <begin position="25"/>
        <end position="387"/>
    </location>
</feature>
<dbReference type="AlphaFoldDB" id="A0A7W6HEE6"/>
<dbReference type="GO" id="GO:0046677">
    <property type="term" value="P:response to antibiotic"/>
    <property type="evidence" value="ECO:0007669"/>
    <property type="project" value="UniProtKB-UniRule"/>
</dbReference>
<evidence type="ECO:0000259" key="8">
    <source>
        <dbReference type="Pfam" id="PF00144"/>
    </source>
</evidence>
<dbReference type="RefSeq" id="WP_183208856.1">
    <property type="nucleotide sequence ID" value="NZ_JAAAMM010000003.1"/>
</dbReference>
<feature type="signal peptide" evidence="7">
    <location>
        <begin position="1"/>
        <end position="24"/>
    </location>
</feature>